<reference evidence="3 4" key="1">
    <citation type="journal article" date="2018" name="BMC Genomics">
        <title>Comparative genome analyses reveal sequence features reflecting distinct modes of host-adaptation between dicot and monocot powdery mildew.</title>
        <authorList>
            <person name="Wu Y."/>
            <person name="Ma X."/>
            <person name="Pan Z."/>
            <person name="Kale S.D."/>
            <person name="Song Y."/>
            <person name="King H."/>
            <person name="Zhang Q."/>
            <person name="Presley C."/>
            <person name="Deng X."/>
            <person name="Wei C.I."/>
            <person name="Xiao S."/>
        </authorList>
    </citation>
    <scope>NUCLEOTIDE SEQUENCE [LARGE SCALE GENOMIC DNA]</scope>
    <source>
        <strain evidence="3">UCSC1</strain>
    </source>
</reference>
<comment type="caution">
    <text evidence="3">The sequence shown here is derived from an EMBL/GenBank/DDBJ whole genome shotgun (WGS) entry which is preliminary data.</text>
</comment>
<feature type="compositionally biased region" description="Polar residues" evidence="2">
    <location>
        <begin position="273"/>
        <end position="290"/>
    </location>
</feature>
<evidence type="ECO:0000313" key="4">
    <source>
        <dbReference type="Proteomes" id="UP000285405"/>
    </source>
</evidence>
<name>A0A420J6T7_9PEZI</name>
<feature type="region of interest" description="Disordered" evidence="2">
    <location>
        <begin position="1"/>
        <end position="43"/>
    </location>
</feature>
<accession>A0A420J6T7</accession>
<feature type="compositionally biased region" description="Polar residues" evidence="2">
    <location>
        <begin position="253"/>
        <end position="265"/>
    </location>
</feature>
<sequence>MTEKPQAAGKVVSKNRASRAGTRTVASLTPEQLARKRANDREAQRSIRLRTKTRISDLEKRIRELSGEHDERVLEAVCKRNLELEEELKHLRNLSEALRESENDANSSPESLMVPAIVAQMLIEEVQSGLGSWDDQQQHISYLPSWNWNSRVPHNGTDIPPTFYGNENSEEMMSGGYASPALGVLNSNHQSTPNQHINAREPIASHTTPAPVPIPGRGIPPIPARSNQVKSSSYPRTTSSPSPILRSTSSTRYDTNSSNLSFTSHPTDRILNLNHSASSGTGKNGRNSGAVSVSNLLSLESSHTESDTPTTDYSIPSSLPFLPQMPPSLYPWEISLPFHSPVNAIESMLLGCLQQLRPLNSPNIKRPKKPLQPNIKGLIYPELRDEVQGVDLMLSDLVKSMALLNLPIKVGFFYLVHRFLQWQAALDEDSWNGLPPWMRPEPVQLSNRHPIIASLIFWPNLRKATIESQPRYFSAALNPGQSSSQNSFNDAYISSLNLSWPYADTDLFSLPETGSDEIHVSDTFLTHIQDLANWSLDPGFWESLP</sequence>
<dbReference type="Pfam" id="PF11905">
    <property type="entry name" value="DUF3425"/>
    <property type="match status" value="1"/>
</dbReference>
<dbReference type="PANTHER" id="PTHR37012">
    <property type="entry name" value="B-ZIP TRANSCRIPTION FACTOR (EUROFUNG)-RELATED"/>
    <property type="match status" value="1"/>
</dbReference>
<keyword evidence="1" id="KW-0175">Coiled coil</keyword>
<feature type="compositionally biased region" description="Low complexity" evidence="2">
    <location>
        <begin position="231"/>
        <end position="252"/>
    </location>
</feature>
<dbReference type="CDD" id="cd14688">
    <property type="entry name" value="bZIP_YAP"/>
    <property type="match status" value="1"/>
</dbReference>
<proteinExistence type="predicted"/>
<feature type="coiled-coil region" evidence="1">
    <location>
        <begin position="48"/>
        <end position="104"/>
    </location>
</feature>
<organism evidence="3 4">
    <name type="scientific">Golovinomyces cichoracearum</name>
    <dbReference type="NCBI Taxonomy" id="62708"/>
    <lineage>
        <taxon>Eukaryota</taxon>
        <taxon>Fungi</taxon>
        <taxon>Dikarya</taxon>
        <taxon>Ascomycota</taxon>
        <taxon>Pezizomycotina</taxon>
        <taxon>Leotiomycetes</taxon>
        <taxon>Erysiphales</taxon>
        <taxon>Erysiphaceae</taxon>
        <taxon>Golovinomyces</taxon>
    </lineage>
</organism>
<dbReference type="AlphaFoldDB" id="A0A420J6T7"/>
<dbReference type="PANTHER" id="PTHR37012:SF2">
    <property type="entry name" value="BZIP DOMAIN-CONTAINING PROTEIN-RELATED"/>
    <property type="match status" value="1"/>
</dbReference>
<dbReference type="InterPro" id="IPR021833">
    <property type="entry name" value="DUF3425"/>
</dbReference>
<protein>
    <submittedName>
        <fullName evidence="3">Putative bzip transcription</fullName>
    </submittedName>
</protein>
<evidence type="ECO:0000313" key="3">
    <source>
        <dbReference type="EMBL" id="RKF82502.1"/>
    </source>
</evidence>
<dbReference type="EMBL" id="MCBR01001429">
    <property type="protein sequence ID" value="RKF82502.1"/>
    <property type="molecule type" value="Genomic_DNA"/>
</dbReference>
<dbReference type="OrthoDB" id="2985014at2759"/>
<feature type="compositionally biased region" description="Basic and acidic residues" evidence="2">
    <location>
        <begin position="33"/>
        <end position="43"/>
    </location>
</feature>
<feature type="compositionally biased region" description="Pro residues" evidence="2">
    <location>
        <begin position="210"/>
        <end position="223"/>
    </location>
</feature>
<evidence type="ECO:0000256" key="2">
    <source>
        <dbReference type="SAM" id="MobiDB-lite"/>
    </source>
</evidence>
<evidence type="ECO:0000256" key="1">
    <source>
        <dbReference type="SAM" id="Coils"/>
    </source>
</evidence>
<dbReference type="Gene3D" id="1.20.5.170">
    <property type="match status" value="1"/>
</dbReference>
<gene>
    <name evidence="3" type="ORF">GcC1_014026</name>
</gene>
<feature type="region of interest" description="Disordered" evidence="2">
    <location>
        <begin position="205"/>
        <end position="290"/>
    </location>
</feature>
<dbReference type="Proteomes" id="UP000285405">
    <property type="component" value="Unassembled WGS sequence"/>
</dbReference>